<keyword evidence="7 10" id="KW-0675">Receptor</keyword>
<dbReference type="PANTHER" id="PTHR43134">
    <property type="entry name" value="SIGNAL RECOGNITION PARTICLE RECEPTOR SUBUNIT ALPHA"/>
    <property type="match status" value="1"/>
</dbReference>
<comment type="function">
    <text evidence="9">Involved in targeting and insertion of nascent membrane proteins into the cytoplasmic membrane. Acts as a receptor for the complex formed by the signal recognition particle (SRP) and the ribosome-nascent chain (RNC). Interaction with SRP-RNC leads to the transfer of the RNC complex to the Sec translocase for insertion into the membrane, the hydrolysis of GTP by both Ffh and FtsY, and the dissociation of the SRP-FtsY complex into the individual components.</text>
</comment>
<evidence type="ECO:0000256" key="7">
    <source>
        <dbReference type="ARBA" id="ARBA00023170"/>
    </source>
</evidence>
<dbReference type="Gene3D" id="1.20.120.140">
    <property type="entry name" value="Signal recognition particle SRP54, nucleotide-binding domain"/>
    <property type="match status" value="1"/>
</dbReference>
<dbReference type="GO" id="GO:0005886">
    <property type="term" value="C:plasma membrane"/>
    <property type="evidence" value="ECO:0007669"/>
    <property type="project" value="UniProtKB-SubCell"/>
</dbReference>
<dbReference type="Pfam" id="PF02881">
    <property type="entry name" value="SRP54_N"/>
    <property type="match status" value="1"/>
</dbReference>
<dbReference type="HAMAP" id="MF_00920">
    <property type="entry name" value="FtsY"/>
    <property type="match status" value="1"/>
</dbReference>
<evidence type="ECO:0000256" key="8">
    <source>
        <dbReference type="ARBA" id="ARBA00048027"/>
    </source>
</evidence>
<dbReference type="EMBL" id="DSUJ01000008">
    <property type="protein sequence ID" value="HFI91291.1"/>
    <property type="molecule type" value="Genomic_DNA"/>
</dbReference>
<dbReference type="SMART" id="SM00382">
    <property type="entry name" value="AAA"/>
    <property type="match status" value="1"/>
</dbReference>
<sequence>MSIFKNFNLEKIKNGLSKTRNKIVRTISETLTGKAQIDENTLDQIEEILITSDMGVETAEKVIDNVRRNLKNEKDRSVNNVLNLIKAELYKILPDGNNFSELKVKPYIILIVGVNGVGKTTSIGKLAFNYKNLGYKVIVGAADTFRAAANEQLDIWAKRAGVEIINSQKGADPSSVVFETIKRAVDENYDVVLIDTAGRLHNKTNLMNELSKINKVITKFSDSAPNEILLVLDGTTGQNAVVQAIEFSKVINLTGLIITKLDGTAKGGVVFQISNKLNIPIRYIGVGEGIEDLQEFDKNTFISALFETNEG</sequence>
<comment type="subcellular location">
    <subcellularLocation>
        <location evidence="10">Cell membrane</location>
        <topology evidence="10">Peripheral membrane protein</topology>
        <orientation evidence="10">Cytoplasmic side</orientation>
    </subcellularLocation>
    <subcellularLocation>
        <location evidence="10">Cytoplasm</location>
    </subcellularLocation>
</comment>
<dbReference type="SMART" id="SM00962">
    <property type="entry name" value="SRP54"/>
    <property type="match status" value="1"/>
</dbReference>
<dbReference type="CDD" id="cd17874">
    <property type="entry name" value="FtsY"/>
    <property type="match status" value="1"/>
</dbReference>
<comment type="subunit">
    <text evidence="10">Part of the signal recognition particle protein translocation system, which is composed of SRP and FtsY.</text>
</comment>
<protein>
    <recommendedName>
        <fullName evidence="10">Signal recognition particle receptor FtsY</fullName>
        <shortName evidence="10">SRP receptor</shortName>
        <ecNumber evidence="10">3.6.5.4</ecNumber>
    </recommendedName>
</protein>
<dbReference type="InterPro" id="IPR000897">
    <property type="entry name" value="SRP54_GTPase_dom"/>
</dbReference>
<dbReference type="GO" id="GO:0005737">
    <property type="term" value="C:cytoplasm"/>
    <property type="evidence" value="ECO:0007669"/>
    <property type="project" value="UniProtKB-SubCell"/>
</dbReference>
<dbReference type="FunFam" id="3.40.50.300:FF:000053">
    <property type="entry name" value="Signal recognition particle receptor FtsY"/>
    <property type="match status" value="1"/>
</dbReference>
<dbReference type="GO" id="GO:0005047">
    <property type="term" value="F:signal recognition particle binding"/>
    <property type="evidence" value="ECO:0007669"/>
    <property type="project" value="TreeGrafter"/>
</dbReference>
<comment type="caution">
    <text evidence="12">The sequence shown here is derived from an EMBL/GenBank/DDBJ whole genome shotgun (WGS) entry which is preliminary data.</text>
</comment>
<keyword evidence="1 10" id="KW-1003">Cell membrane</keyword>
<dbReference type="Gene3D" id="3.40.50.300">
    <property type="entry name" value="P-loop containing nucleotide triphosphate hydrolases"/>
    <property type="match status" value="1"/>
</dbReference>
<dbReference type="AlphaFoldDB" id="A0A7V3E6Y5"/>
<evidence type="ECO:0000256" key="5">
    <source>
        <dbReference type="ARBA" id="ARBA00023134"/>
    </source>
</evidence>
<feature type="binding site" evidence="10">
    <location>
        <begin position="259"/>
        <end position="262"/>
    </location>
    <ligand>
        <name>GTP</name>
        <dbReference type="ChEBI" id="CHEBI:37565"/>
    </ligand>
</feature>
<dbReference type="SUPFAM" id="SSF52540">
    <property type="entry name" value="P-loop containing nucleoside triphosphate hydrolases"/>
    <property type="match status" value="1"/>
</dbReference>
<gene>
    <name evidence="10 12" type="primary">ftsY</name>
    <name evidence="12" type="ORF">ENS31_07130</name>
</gene>
<evidence type="ECO:0000256" key="4">
    <source>
        <dbReference type="ARBA" id="ARBA00022801"/>
    </source>
</evidence>
<keyword evidence="4 10" id="KW-0378">Hydrolase</keyword>
<reference evidence="12" key="1">
    <citation type="journal article" date="2020" name="mSystems">
        <title>Genome- and Community-Level Interaction Insights into Carbon Utilization and Element Cycling Functions of Hydrothermarchaeota in Hydrothermal Sediment.</title>
        <authorList>
            <person name="Zhou Z."/>
            <person name="Liu Y."/>
            <person name="Xu W."/>
            <person name="Pan J."/>
            <person name="Luo Z.H."/>
            <person name="Li M."/>
        </authorList>
    </citation>
    <scope>NUCLEOTIDE SEQUENCE [LARGE SCALE GENOMIC DNA]</scope>
    <source>
        <strain evidence="12">SpSt-479</strain>
    </source>
</reference>
<dbReference type="SMART" id="SM00963">
    <property type="entry name" value="SRP54_N"/>
    <property type="match status" value="1"/>
</dbReference>
<evidence type="ECO:0000256" key="9">
    <source>
        <dbReference type="ARBA" id="ARBA00053570"/>
    </source>
</evidence>
<evidence type="ECO:0000256" key="1">
    <source>
        <dbReference type="ARBA" id="ARBA00022475"/>
    </source>
</evidence>
<proteinExistence type="inferred from homology"/>
<evidence type="ECO:0000256" key="6">
    <source>
        <dbReference type="ARBA" id="ARBA00023136"/>
    </source>
</evidence>
<dbReference type="GO" id="GO:0006614">
    <property type="term" value="P:SRP-dependent cotranslational protein targeting to membrane"/>
    <property type="evidence" value="ECO:0007669"/>
    <property type="project" value="InterPro"/>
</dbReference>
<dbReference type="GO" id="GO:0003924">
    <property type="term" value="F:GTPase activity"/>
    <property type="evidence" value="ECO:0007669"/>
    <property type="project" value="UniProtKB-UniRule"/>
</dbReference>
<dbReference type="PROSITE" id="PS00300">
    <property type="entry name" value="SRP54"/>
    <property type="match status" value="1"/>
</dbReference>
<evidence type="ECO:0000259" key="11">
    <source>
        <dbReference type="PROSITE" id="PS00300"/>
    </source>
</evidence>
<dbReference type="Pfam" id="PF00448">
    <property type="entry name" value="SRP54"/>
    <property type="match status" value="1"/>
</dbReference>
<dbReference type="InterPro" id="IPR003593">
    <property type="entry name" value="AAA+_ATPase"/>
</dbReference>
<feature type="domain" description="SRP54-type proteins GTP-binding" evidence="11">
    <location>
        <begin position="280"/>
        <end position="293"/>
    </location>
</feature>
<feature type="binding site" evidence="10">
    <location>
        <begin position="113"/>
        <end position="120"/>
    </location>
    <ligand>
        <name>GTP</name>
        <dbReference type="ChEBI" id="CHEBI:37565"/>
    </ligand>
</feature>
<dbReference type="FunFam" id="1.20.120.140:FF:000002">
    <property type="entry name" value="Signal recognition particle receptor FtsY"/>
    <property type="match status" value="1"/>
</dbReference>
<dbReference type="InterPro" id="IPR036225">
    <property type="entry name" value="SRP/SRP_N"/>
</dbReference>
<comment type="catalytic activity">
    <reaction evidence="8 10">
        <text>GTP + H2O = GDP + phosphate + H(+)</text>
        <dbReference type="Rhea" id="RHEA:19669"/>
        <dbReference type="ChEBI" id="CHEBI:15377"/>
        <dbReference type="ChEBI" id="CHEBI:15378"/>
        <dbReference type="ChEBI" id="CHEBI:37565"/>
        <dbReference type="ChEBI" id="CHEBI:43474"/>
        <dbReference type="ChEBI" id="CHEBI:58189"/>
        <dbReference type="EC" id="3.6.5.4"/>
    </reaction>
</comment>
<keyword evidence="3 10" id="KW-0547">Nucleotide-binding</keyword>
<keyword evidence="5 10" id="KW-0342">GTP-binding</keyword>
<dbReference type="InterPro" id="IPR027417">
    <property type="entry name" value="P-loop_NTPase"/>
</dbReference>
<evidence type="ECO:0000256" key="3">
    <source>
        <dbReference type="ARBA" id="ARBA00022741"/>
    </source>
</evidence>
<dbReference type="InterPro" id="IPR013822">
    <property type="entry name" value="Signal_recog_particl_SRP54_hlx"/>
</dbReference>
<evidence type="ECO:0000256" key="2">
    <source>
        <dbReference type="ARBA" id="ARBA00022490"/>
    </source>
</evidence>
<dbReference type="InterPro" id="IPR042101">
    <property type="entry name" value="SRP54_N_sf"/>
</dbReference>
<comment type="similarity">
    <text evidence="10">Belongs to the GTP-binding SRP family. FtsY subfamily.</text>
</comment>
<dbReference type="PANTHER" id="PTHR43134:SF1">
    <property type="entry name" value="SIGNAL RECOGNITION PARTICLE RECEPTOR SUBUNIT ALPHA"/>
    <property type="match status" value="1"/>
</dbReference>
<keyword evidence="2 10" id="KW-0963">Cytoplasm</keyword>
<name>A0A7V3E6Y5_9BACT</name>
<feature type="binding site" evidence="10">
    <location>
        <begin position="195"/>
        <end position="199"/>
    </location>
    <ligand>
        <name>GTP</name>
        <dbReference type="ChEBI" id="CHEBI:37565"/>
    </ligand>
</feature>
<evidence type="ECO:0000313" key="12">
    <source>
        <dbReference type="EMBL" id="HFI91291.1"/>
    </source>
</evidence>
<dbReference type="NCBIfam" id="TIGR00064">
    <property type="entry name" value="ftsY"/>
    <property type="match status" value="1"/>
</dbReference>
<keyword evidence="6 10" id="KW-0472">Membrane</keyword>
<dbReference type="GO" id="GO:0005525">
    <property type="term" value="F:GTP binding"/>
    <property type="evidence" value="ECO:0007669"/>
    <property type="project" value="UniProtKB-UniRule"/>
</dbReference>
<accession>A0A7V3E6Y5</accession>
<evidence type="ECO:0000256" key="10">
    <source>
        <dbReference type="HAMAP-Rule" id="MF_00920"/>
    </source>
</evidence>
<dbReference type="SUPFAM" id="SSF47364">
    <property type="entry name" value="Domain of the SRP/SRP receptor G-proteins"/>
    <property type="match status" value="1"/>
</dbReference>
<dbReference type="EC" id="3.6.5.4" evidence="10"/>
<organism evidence="12">
    <name type="scientific">Ignavibacterium album</name>
    <dbReference type="NCBI Taxonomy" id="591197"/>
    <lineage>
        <taxon>Bacteria</taxon>
        <taxon>Pseudomonadati</taxon>
        <taxon>Ignavibacteriota</taxon>
        <taxon>Ignavibacteria</taxon>
        <taxon>Ignavibacteriales</taxon>
        <taxon>Ignavibacteriaceae</taxon>
        <taxon>Ignavibacterium</taxon>
    </lineage>
</organism>
<dbReference type="InterPro" id="IPR004390">
    <property type="entry name" value="SR_rcpt_FtsY"/>
</dbReference>